<dbReference type="Pfam" id="PF02698">
    <property type="entry name" value="DUF218"/>
    <property type="match status" value="1"/>
</dbReference>
<reference evidence="3" key="1">
    <citation type="journal article" date="2019" name="Int. J. Syst. Evol. Microbiol.">
        <title>The Global Catalogue of Microorganisms (GCM) 10K type strain sequencing project: providing services to taxonomists for standard genome sequencing and annotation.</title>
        <authorList>
            <consortium name="The Broad Institute Genomics Platform"/>
            <consortium name="The Broad Institute Genome Sequencing Center for Infectious Disease"/>
            <person name="Wu L."/>
            <person name="Ma J."/>
        </authorList>
    </citation>
    <scope>NUCLEOTIDE SEQUENCE [LARGE SCALE GENOMIC DNA]</scope>
    <source>
        <strain evidence="3">CCUG 61889</strain>
    </source>
</reference>
<sequence length="165" mass="18179">MYRTANESPPKGADYLIVLGAKVNGSDMSLSLYNRVEAALRYLNVNPKTKVIVTGGKGPGEDIAEAKTAETYFLNNGIPSSRILKEDKSTSTFENFLYTKKLISPQARVVIVSNDFHLFRAKMVASRLGYSNAHTLAAATPNAVKIQTYTREYAAILKSFIIDRP</sequence>
<dbReference type="InterPro" id="IPR051599">
    <property type="entry name" value="Cell_Envelope_Assoc"/>
</dbReference>
<evidence type="ECO:0000313" key="2">
    <source>
        <dbReference type="EMBL" id="MFC3886103.1"/>
    </source>
</evidence>
<comment type="caution">
    <text evidence="2">The sequence shown here is derived from an EMBL/GenBank/DDBJ whole genome shotgun (WGS) entry which is preliminary data.</text>
</comment>
<proteinExistence type="predicted"/>
<name>A0ABV8B7E3_9BACI</name>
<dbReference type="PANTHER" id="PTHR30336">
    <property type="entry name" value="INNER MEMBRANE PROTEIN, PROBABLE PERMEASE"/>
    <property type="match status" value="1"/>
</dbReference>
<feature type="domain" description="DUF218" evidence="1">
    <location>
        <begin position="14"/>
        <end position="153"/>
    </location>
</feature>
<evidence type="ECO:0000259" key="1">
    <source>
        <dbReference type="Pfam" id="PF02698"/>
    </source>
</evidence>
<dbReference type="PANTHER" id="PTHR30336:SF4">
    <property type="entry name" value="ENVELOPE BIOGENESIS FACTOR ELYC"/>
    <property type="match status" value="1"/>
</dbReference>
<dbReference type="InterPro" id="IPR014729">
    <property type="entry name" value="Rossmann-like_a/b/a_fold"/>
</dbReference>
<evidence type="ECO:0000313" key="3">
    <source>
        <dbReference type="Proteomes" id="UP001595752"/>
    </source>
</evidence>
<dbReference type="EMBL" id="JBHRZT010000072">
    <property type="protein sequence ID" value="MFC3886103.1"/>
    <property type="molecule type" value="Genomic_DNA"/>
</dbReference>
<dbReference type="Proteomes" id="UP001595752">
    <property type="component" value="Unassembled WGS sequence"/>
</dbReference>
<organism evidence="2 3">
    <name type="scientific">Bacillus songklensis</name>
    <dbReference type="NCBI Taxonomy" id="1069116"/>
    <lineage>
        <taxon>Bacteria</taxon>
        <taxon>Bacillati</taxon>
        <taxon>Bacillota</taxon>
        <taxon>Bacilli</taxon>
        <taxon>Bacillales</taxon>
        <taxon>Bacillaceae</taxon>
        <taxon>Bacillus</taxon>
    </lineage>
</organism>
<protein>
    <submittedName>
        <fullName evidence="2">YdcF family protein</fullName>
    </submittedName>
</protein>
<gene>
    <name evidence="2" type="ORF">ACFOU2_22515</name>
</gene>
<dbReference type="InterPro" id="IPR003848">
    <property type="entry name" value="DUF218"/>
</dbReference>
<accession>A0ABV8B7E3</accession>
<dbReference type="Gene3D" id="3.40.50.620">
    <property type="entry name" value="HUPs"/>
    <property type="match status" value="1"/>
</dbReference>
<dbReference type="CDD" id="cd06259">
    <property type="entry name" value="YdcF-like"/>
    <property type="match status" value="1"/>
</dbReference>
<keyword evidence="3" id="KW-1185">Reference proteome</keyword>